<evidence type="ECO:0000256" key="1">
    <source>
        <dbReference type="ARBA" id="ARBA00044504"/>
    </source>
</evidence>
<dbReference type="InterPro" id="IPR036259">
    <property type="entry name" value="MFS_trans_sf"/>
</dbReference>
<feature type="transmembrane region" description="Helical" evidence="3">
    <location>
        <begin position="50"/>
        <end position="67"/>
    </location>
</feature>
<feature type="transmembrane region" description="Helical" evidence="3">
    <location>
        <begin position="155"/>
        <end position="179"/>
    </location>
</feature>
<dbReference type="Proteomes" id="UP000826271">
    <property type="component" value="Unassembled WGS sequence"/>
</dbReference>
<proteinExistence type="inferred from homology"/>
<keyword evidence="3" id="KW-0472">Membrane</keyword>
<keyword evidence="3" id="KW-0812">Transmembrane</keyword>
<feature type="transmembrane region" description="Helical" evidence="3">
    <location>
        <begin position="74"/>
        <end position="94"/>
    </location>
</feature>
<keyword evidence="3" id="KW-1133">Transmembrane helix</keyword>
<organism evidence="4 5">
    <name type="scientific">Buddleja alternifolia</name>
    <dbReference type="NCBI Taxonomy" id="168488"/>
    <lineage>
        <taxon>Eukaryota</taxon>
        <taxon>Viridiplantae</taxon>
        <taxon>Streptophyta</taxon>
        <taxon>Embryophyta</taxon>
        <taxon>Tracheophyta</taxon>
        <taxon>Spermatophyta</taxon>
        <taxon>Magnoliopsida</taxon>
        <taxon>eudicotyledons</taxon>
        <taxon>Gunneridae</taxon>
        <taxon>Pentapetalae</taxon>
        <taxon>asterids</taxon>
        <taxon>lamiids</taxon>
        <taxon>Lamiales</taxon>
        <taxon>Scrophulariaceae</taxon>
        <taxon>Buddlejeae</taxon>
        <taxon>Buddleja</taxon>
    </lineage>
</organism>
<reference evidence="4" key="1">
    <citation type="submission" date="2019-10" db="EMBL/GenBank/DDBJ databases">
        <authorList>
            <person name="Zhang R."/>
            <person name="Pan Y."/>
            <person name="Wang J."/>
            <person name="Ma R."/>
            <person name="Yu S."/>
        </authorList>
    </citation>
    <scope>NUCLEOTIDE SEQUENCE</scope>
    <source>
        <strain evidence="4">LA-IB0</strain>
        <tissue evidence="4">Leaf</tissue>
    </source>
</reference>
<evidence type="ECO:0000256" key="3">
    <source>
        <dbReference type="SAM" id="Phobius"/>
    </source>
</evidence>
<dbReference type="Gene3D" id="1.20.1250.20">
    <property type="entry name" value="MFS general substrate transporter like domains"/>
    <property type="match status" value="2"/>
</dbReference>
<gene>
    <name evidence="4" type="ORF">BUALT_Bualt18G0005800</name>
</gene>
<feature type="region of interest" description="Disordered" evidence="2">
    <location>
        <begin position="278"/>
        <end position="302"/>
    </location>
</feature>
<accession>A0AAV6W346</accession>
<name>A0AAV6W346_9LAMI</name>
<dbReference type="PANTHER" id="PTHR11654">
    <property type="entry name" value="OLIGOPEPTIDE TRANSPORTER-RELATED"/>
    <property type="match status" value="1"/>
</dbReference>
<comment type="caution">
    <text evidence="4">The sequence shown here is derived from an EMBL/GenBank/DDBJ whole genome shotgun (WGS) entry which is preliminary data.</text>
</comment>
<dbReference type="AlphaFoldDB" id="A0AAV6W346"/>
<protein>
    <submittedName>
        <fullName evidence="4">Uncharacterized protein</fullName>
    </submittedName>
</protein>
<evidence type="ECO:0000313" key="4">
    <source>
        <dbReference type="EMBL" id="KAG8364521.1"/>
    </source>
</evidence>
<evidence type="ECO:0000256" key="2">
    <source>
        <dbReference type="SAM" id="MobiDB-lite"/>
    </source>
</evidence>
<feature type="transmembrane region" description="Helical" evidence="3">
    <location>
        <begin position="124"/>
        <end position="143"/>
    </location>
</feature>
<keyword evidence="5" id="KW-1185">Reference proteome</keyword>
<feature type="compositionally biased region" description="Polar residues" evidence="2">
    <location>
        <begin position="283"/>
        <end position="302"/>
    </location>
</feature>
<evidence type="ECO:0000313" key="5">
    <source>
        <dbReference type="Proteomes" id="UP000826271"/>
    </source>
</evidence>
<comment type="similarity">
    <text evidence="1">Belongs to the major facilitator superfamily. Phosphate:H(+) symporter (TC 2.A.1.9) family.</text>
</comment>
<dbReference type="EMBL" id="WHWC01000018">
    <property type="protein sequence ID" value="KAG8364521.1"/>
    <property type="molecule type" value="Genomic_DNA"/>
</dbReference>
<sequence length="345" mass="39058">MFYTALILITLAQAAKQVALKAFLDDQVLATDQPSTKEEVERVLYGRSNFWWNFVSSLASIVAVLVLSQVGSFLMLATISATTMGVAFLLFYLGTKFYLFIKPMGSSLGDVPSVIRAAITKKNVMGIGKFISLIYVVIFGKWFKDDINSSCLHKYYAVLAIIGFMNFVIYCLVACWYGHERLFNEEVDIESGGYKMGEDFLGCIICRSLSDDNQIYYNYSRPVDAFQRKTRSFPHQFLPDPIKRSFSDDVTGNTNFGEESQADKDSVALLSMRIEQETERLNNTDTNSTDQVSIGQSTPSASRSFSRLSYTDVYKRINSMWRTEFTMTRIFATVSEKVRATRVEI</sequence>